<feature type="transmembrane region" description="Helical" evidence="1">
    <location>
        <begin position="399"/>
        <end position="421"/>
    </location>
</feature>
<feature type="transmembrane region" description="Helical" evidence="1">
    <location>
        <begin position="1050"/>
        <end position="1072"/>
    </location>
</feature>
<feature type="transmembrane region" description="Helical" evidence="1">
    <location>
        <begin position="944"/>
        <end position="966"/>
    </location>
</feature>
<evidence type="ECO:0000313" key="2">
    <source>
        <dbReference type="EMBL" id="GIG33394.1"/>
    </source>
</evidence>
<dbReference type="RefSeq" id="WP_140459841.1">
    <property type="nucleotide sequence ID" value="NZ_BAABFI010000024.1"/>
</dbReference>
<feature type="transmembrane region" description="Helical" evidence="1">
    <location>
        <begin position="475"/>
        <end position="500"/>
    </location>
</feature>
<dbReference type="AlphaFoldDB" id="A0A7Y9JZ36"/>
<gene>
    <name evidence="3" type="ORF">BKA21_003065</name>
    <name evidence="2" type="ORF">Col01nite_25530</name>
</gene>
<evidence type="ECO:0000313" key="4">
    <source>
        <dbReference type="Proteomes" id="UP000577956"/>
    </source>
</evidence>
<evidence type="ECO:0000313" key="3">
    <source>
        <dbReference type="EMBL" id="NYD87516.1"/>
    </source>
</evidence>
<name>A0A7Y9JZ36_9CELL</name>
<dbReference type="Proteomes" id="UP000618382">
    <property type="component" value="Unassembled WGS sequence"/>
</dbReference>
<comment type="caution">
    <text evidence="3">The sequence shown here is derived from an EMBL/GenBank/DDBJ whole genome shotgun (WGS) entry which is preliminary data.</text>
</comment>
<reference evidence="3 4" key="1">
    <citation type="submission" date="2020-07" db="EMBL/GenBank/DDBJ databases">
        <title>Sequencing the genomes of 1000 actinobacteria strains.</title>
        <authorList>
            <person name="Klenk H.-P."/>
        </authorList>
    </citation>
    <scope>NUCLEOTIDE SEQUENCE [LARGE SCALE GENOMIC DNA]</scope>
    <source>
        <strain evidence="3 4">DSM 24482</strain>
    </source>
</reference>
<keyword evidence="1" id="KW-0472">Membrane</keyword>
<proteinExistence type="predicted"/>
<evidence type="ECO:0000313" key="5">
    <source>
        <dbReference type="Proteomes" id="UP000618382"/>
    </source>
</evidence>
<evidence type="ECO:0008006" key="6">
    <source>
        <dbReference type="Google" id="ProtNLM"/>
    </source>
</evidence>
<keyword evidence="5" id="KW-1185">Reference proteome</keyword>
<feature type="transmembrane region" description="Helical" evidence="1">
    <location>
        <begin position="433"/>
        <end position="455"/>
    </location>
</feature>
<organism evidence="3 4">
    <name type="scientific">Cellulomonas oligotrophica</name>
    <dbReference type="NCBI Taxonomy" id="931536"/>
    <lineage>
        <taxon>Bacteria</taxon>
        <taxon>Bacillati</taxon>
        <taxon>Actinomycetota</taxon>
        <taxon>Actinomycetes</taxon>
        <taxon>Micrococcales</taxon>
        <taxon>Cellulomonadaceae</taxon>
        <taxon>Cellulomonas</taxon>
    </lineage>
</organism>
<dbReference type="EMBL" id="JACCBK010000001">
    <property type="protein sequence ID" value="NYD87516.1"/>
    <property type="molecule type" value="Genomic_DNA"/>
</dbReference>
<dbReference type="EMBL" id="BONN01000007">
    <property type="protein sequence ID" value="GIG33394.1"/>
    <property type="molecule type" value="Genomic_DNA"/>
</dbReference>
<protein>
    <recommendedName>
        <fullName evidence="6">ABC3 transporter permease protein domain-containing protein</fullName>
    </recommendedName>
</protein>
<dbReference type="Proteomes" id="UP000577956">
    <property type="component" value="Unassembled WGS sequence"/>
</dbReference>
<keyword evidence="1" id="KW-1133">Transmembrane helix</keyword>
<reference evidence="2 5" key="2">
    <citation type="submission" date="2021-01" db="EMBL/GenBank/DDBJ databases">
        <title>Whole genome shotgun sequence of Cellulomonas oligotrophica NBRC 109435.</title>
        <authorList>
            <person name="Komaki H."/>
            <person name="Tamura T."/>
        </authorList>
    </citation>
    <scope>NUCLEOTIDE SEQUENCE [LARGE SCALE GENOMIC DNA]</scope>
    <source>
        <strain evidence="2 5">NBRC 109435</strain>
    </source>
</reference>
<feature type="transmembrane region" description="Helical" evidence="1">
    <location>
        <begin position="521"/>
        <end position="546"/>
    </location>
</feature>
<sequence length="1085" mass="108346">MGWRVRLLAARVRDQPGALLGVLAVMLLATTLLGTFAQLLTLVGTPAVASELDRLDPRTTALDVRVRMGGADPDEALATAAAVVDDLVGPLPTSRTTWVTGRIQTLPSTASGRVALGYAASTPAVPEHARLLAGTWPAQARDDDGHLLVAAPASAVEAHGWEVGDVVAVQARDSARTDSWRVVGVHAATGPASAWSHDLLRGAGHDPAFPAPGTFGGLVTDAWGPFVVVPGALTGTGTVDSASLVVQPTFAQADPGALAGLRERLPDAQVALTASMGDSGAGAVLTTRLGGAVEAASRELAVTRVGVVVVGLLLTLVATTVVLLGARLLGERRTGEDELLVARGAAPAQLRTVAVVEAGVLAVVVAAVAPLLVAAVARAGSGVGALQRAELVAPGAPSATVWLTCAGAAAVLAAGLVVPAWRSAGGSRHAHAGLVRAGADLALLALGAVGVAQLLQHGPAVGAGAPDVVLVVAPALVALAAAVLAVRLVGPLAAGADVVARRARGLVAPWAAWQVARRPGSAAGATVLLVLGATVLSFTLTFGATWRTSQLEQADLAVGTDVRAAAGLADAVARSQDVAGAAVAAGAAVPVPVVDRDVRMVRAESGDRGQSARQVRLLATPLTDPDALLRGRTEHGWGAATAEVRPADRDALRAGVPLPDGATWLSARVQVGSTPSAQGSGELHVVVEDARGVRASLPSALPELTGAHEVRVTLPATDDGLRVVGLTTHLRLEETGATDGSAGAPAGDLVVVQMTVTQVRAGTGDGAAGDEDVDLGGTTWSGTVAAEGLPRSTAQAAPGGLRVTLPVSRMQAAADGSVLGVATGPQVELLPVAVTQRLRAEGDVQVGDLLNLEVGGVGVRAVVATVLPWAPGAPHAPAVLADRDGLQHAAAAAGTGDALVDAWWGPADATTSPALAAALVQAGLDDVVTRADARTQALEGPLRVGVPAALVLVLGATGVLLLVGLANDAAVGVRVRRLELARLQALGLGRGAVVVALLLERTLLLAVGLGAGVAAGLGLGRLLGPVLTVSADGGPPVPDARVDWAWGTQLPVLVTVVLACTVVVVVVCTVLVRRTSGALLRMGDR</sequence>
<accession>A0A7Y9JZ36</accession>
<feature type="transmembrane region" description="Helical" evidence="1">
    <location>
        <begin position="987"/>
        <end position="1017"/>
    </location>
</feature>
<feature type="transmembrane region" description="Helical" evidence="1">
    <location>
        <begin position="350"/>
        <end position="379"/>
    </location>
</feature>
<keyword evidence="1" id="KW-0812">Transmembrane</keyword>
<feature type="transmembrane region" description="Helical" evidence="1">
    <location>
        <begin position="305"/>
        <end position="329"/>
    </location>
</feature>
<evidence type="ECO:0000256" key="1">
    <source>
        <dbReference type="SAM" id="Phobius"/>
    </source>
</evidence>